<reference evidence="6" key="3">
    <citation type="submission" date="2025-09" db="UniProtKB">
        <authorList>
            <consortium name="Ensembl"/>
        </authorList>
    </citation>
    <scope>IDENTIFICATION</scope>
</reference>
<reference evidence="6" key="2">
    <citation type="submission" date="2025-08" db="UniProtKB">
        <authorList>
            <consortium name="Ensembl"/>
        </authorList>
    </citation>
    <scope>IDENTIFICATION</scope>
</reference>
<keyword evidence="4" id="KW-0732">Signal</keyword>
<feature type="chain" id="PRO_5034607227" evidence="4">
    <location>
        <begin position="22"/>
        <end position="177"/>
    </location>
</feature>
<evidence type="ECO:0000313" key="6">
    <source>
        <dbReference type="Ensembl" id="ENSECRP00000010811.1"/>
    </source>
</evidence>
<dbReference type="AlphaFoldDB" id="A0A8C4S3G3"/>
<evidence type="ECO:0000256" key="2">
    <source>
        <dbReference type="ARBA" id="ARBA00022771"/>
    </source>
</evidence>
<dbReference type="Ensembl" id="ENSECRT00000010988.1">
    <property type="protein sequence ID" value="ENSECRP00000010811.1"/>
    <property type="gene ID" value="ENSECRG00000007189.1"/>
</dbReference>
<evidence type="ECO:0000313" key="7">
    <source>
        <dbReference type="Proteomes" id="UP000694620"/>
    </source>
</evidence>
<dbReference type="SUPFAM" id="SSF57667">
    <property type="entry name" value="beta-beta-alpha zinc fingers"/>
    <property type="match status" value="1"/>
</dbReference>
<gene>
    <name evidence="6" type="primary">GTSF1</name>
</gene>
<dbReference type="InterPro" id="IPR022776">
    <property type="entry name" value="TRM13/UPF0224_CHHC_Znf_dom"/>
</dbReference>
<dbReference type="GO" id="GO:0008270">
    <property type="term" value="F:zinc ion binding"/>
    <property type="evidence" value="ECO:0007669"/>
    <property type="project" value="UniProtKB-KW"/>
</dbReference>
<dbReference type="PANTHER" id="PTHR21402:SF5">
    <property type="entry name" value="GAMETOCYTE SPECIFIC FACTOR 1"/>
    <property type="match status" value="1"/>
</dbReference>
<evidence type="ECO:0000256" key="1">
    <source>
        <dbReference type="ARBA" id="ARBA00022723"/>
    </source>
</evidence>
<feature type="domain" description="CHHC U11-48K-type" evidence="5">
    <location>
        <begin position="37"/>
        <end position="64"/>
    </location>
</feature>
<dbReference type="GeneTree" id="ENSGT00940000156784"/>
<evidence type="ECO:0000259" key="5">
    <source>
        <dbReference type="PROSITE" id="PS51800"/>
    </source>
</evidence>
<name>A0A8C4S3G3_ERPCA</name>
<keyword evidence="3" id="KW-0862">Zinc</keyword>
<accession>A0A8C4S3G3</accession>
<keyword evidence="2" id="KW-0863">Zinc-finger</keyword>
<feature type="signal peptide" evidence="4">
    <location>
        <begin position="1"/>
        <end position="21"/>
    </location>
</feature>
<proteinExistence type="predicted"/>
<evidence type="ECO:0000256" key="3">
    <source>
        <dbReference type="ARBA" id="ARBA00022833"/>
    </source>
</evidence>
<evidence type="ECO:0000256" key="4">
    <source>
        <dbReference type="SAM" id="SignalP"/>
    </source>
</evidence>
<organism evidence="6 7">
    <name type="scientific">Erpetoichthys calabaricus</name>
    <name type="common">Rope fish</name>
    <name type="synonym">Calamoichthys calabaricus</name>
    <dbReference type="NCBI Taxonomy" id="27687"/>
    <lineage>
        <taxon>Eukaryota</taxon>
        <taxon>Metazoa</taxon>
        <taxon>Chordata</taxon>
        <taxon>Craniata</taxon>
        <taxon>Vertebrata</taxon>
        <taxon>Euteleostomi</taxon>
        <taxon>Actinopterygii</taxon>
        <taxon>Polypteriformes</taxon>
        <taxon>Polypteridae</taxon>
        <taxon>Erpetoichthys</taxon>
    </lineage>
</organism>
<dbReference type="PANTHER" id="PTHR21402">
    <property type="entry name" value="GAMETOCYTE SPECIFIC FACTOR 1-RELATED"/>
    <property type="match status" value="1"/>
</dbReference>
<sequence length="177" mass="20538">ESARWFGWSSIFFIPVLFNFGSYEHEVDVDPWDPEALQQCPYDKNHQIRAIRFPYHLIKCGKNHPELAKQLKSCPFNARHLVQKHELSSHIANCEDRVVVTHEDSDTPSMNSRWQPASVSNWQAPPCEEDWDQEAELNPVKPFFWGETDFLNKGLQKSSEVNVAPGIRAPRVLPWKN</sequence>
<protein>
    <submittedName>
        <fullName evidence="6">Gametocyte specific factor 1</fullName>
    </submittedName>
</protein>
<dbReference type="PROSITE" id="PS51800">
    <property type="entry name" value="ZF_CHHC_U11_48K"/>
    <property type="match status" value="2"/>
</dbReference>
<feature type="domain" description="CHHC U11-48K-type" evidence="5">
    <location>
        <begin position="71"/>
        <end position="98"/>
    </location>
</feature>
<dbReference type="InterPro" id="IPR036236">
    <property type="entry name" value="Znf_C2H2_sf"/>
</dbReference>
<dbReference type="Pfam" id="PF05253">
    <property type="entry name" value="zf-U11-48K"/>
    <property type="match status" value="2"/>
</dbReference>
<keyword evidence="7" id="KW-1185">Reference proteome</keyword>
<reference evidence="6" key="1">
    <citation type="submission" date="2021-06" db="EMBL/GenBank/DDBJ databases">
        <authorList>
            <consortium name="Wellcome Sanger Institute Data Sharing"/>
        </authorList>
    </citation>
    <scope>NUCLEOTIDE SEQUENCE [LARGE SCALE GENOMIC DNA]</scope>
</reference>
<keyword evidence="1" id="KW-0479">Metal-binding</keyword>
<dbReference type="InterPro" id="IPR051591">
    <property type="entry name" value="UPF0224_FAM112_RNA_Proc"/>
</dbReference>
<dbReference type="Proteomes" id="UP000694620">
    <property type="component" value="Chromosome 3"/>
</dbReference>